<feature type="transmembrane region" description="Helical" evidence="2">
    <location>
        <begin position="191"/>
        <end position="210"/>
    </location>
</feature>
<dbReference type="InParanoid" id="A0A545AHX3"/>
<feature type="transmembrane region" description="Helical" evidence="2">
    <location>
        <begin position="131"/>
        <end position="153"/>
    </location>
</feature>
<sequence length="239" mass="24031">MPPADKGWSATEPVSSPPKTTARATSPISAPPAATPSMPPPGTGWTPTAPVSSPPTHPGPATSTPPKTGSAGWTPTGNPAPGWGPPETPASGWTTPTPTPVSDLDARNAADPTVALGVVETPRERPARPPAVVAAMVLVNLVGVGLFALSLLFATLGPAVFFVPLVGATIMGWLGRGIWRGSRLAFGITSGLSALVIVSGVASIGGGSIGLTLGQLVVPAVLIGLLTAQPATRTYFWHR</sequence>
<feature type="transmembrane region" description="Helical" evidence="2">
    <location>
        <begin position="216"/>
        <end position="236"/>
    </location>
</feature>
<keyword evidence="2" id="KW-0812">Transmembrane</keyword>
<keyword evidence="4" id="KW-1185">Reference proteome</keyword>
<evidence type="ECO:0000313" key="4">
    <source>
        <dbReference type="Proteomes" id="UP000317982"/>
    </source>
</evidence>
<evidence type="ECO:0000313" key="3">
    <source>
        <dbReference type="EMBL" id="TQS40908.1"/>
    </source>
</evidence>
<name>A0A545AHX3_9ACTN</name>
<dbReference type="RefSeq" id="WP_142708672.1">
    <property type="nucleotide sequence ID" value="NZ_VIRS01000032.1"/>
</dbReference>
<gene>
    <name evidence="3" type="ORF">FL583_32295</name>
</gene>
<protein>
    <submittedName>
        <fullName evidence="3">Uncharacterized protein</fullName>
    </submittedName>
</protein>
<keyword evidence="2" id="KW-0472">Membrane</keyword>
<dbReference type="AlphaFoldDB" id="A0A545AHX3"/>
<evidence type="ECO:0000256" key="1">
    <source>
        <dbReference type="SAM" id="MobiDB-lite"/>
    </source>
</evidence>
<feature type="compositionally biased region" description="Polar residues" evidence="1">
    <location>
        <begin position="61"/>
        <end position="77"/>
    </location>
</feature>
<feature type="region of interest" description="Disordered" evidence="1">
    <location>
        <begin position="1"/>
        <end position="108"/>
    </location>
</feature>
<feature type="compositionally biased region" description="Pro residues" evidence="1">
    <location>
        <begin position="29"/>
        <end position="42"/>
    </location>
</feature>
<comment type="caution">
    <text evidence="3">The sequence shown here is derived from an EMBL/GenBank/DDBJ whole genome shotgun (WGS) entry which is preliminary data.</text>
</comment>
<keyword evidence="2" id="KW-1133">Transmembrane helix</keyword>
<proteinExistence type="predicted"/>
<accession>A0A545AHX3</accession>
<dbReference type="EMBL" id="VIRS01000032">
    <property type="protein sequence ID" value="TQS40908.1"/>
    <property type="molecule type" value="Genomic_DNA"/>
</dbReference>
<evidence type="ECO:0000256" key="2">
    <source>
        <dbReference type="SAM" id="Phobius"/>
    </source>
</evidence>
<dbReference type="OrthoDB" id="9960951at2"/>
<dbReference type="Proteomes" id="UP000317982">
    <property type="component" value="Unassembled WGS sequence"/>
</dbReference>
<feature type="transmembrane region" description="Helical" evidence="2">
    <location>
        <begin position="159"/>
        <end position="179"/>
    </location>
</feature>
<organism evidence="3 4">
    <name type="scientific">Cryptosporangium phraense</name>
    <dbReference type="NCBI Taxonomy" id="2593070"/>
    <lineage>
        <taxon>Bacteria</taxon>
        <taxon>Bacillati</taxon>
        <taxon>Actinomycetota</taxon>
        <taxon>Actinomycetes</taxon>
        <taxon>Cryptosporangiales</taxon>
        <taxon>Cryptosporangiaceae</taxon>
        <taxon>Cryptosporangium</taxon>
    </lineage>
</organism>
<reference evidence="3 4" key="1">
    <citation type="submission" date="2019-07" db="EMBL/GenBank/DDBJ databases">
        <title>Cryptosporangium phraense sp. nov., isolated from plant litter.</title>
        <authorList>
            <person name="Suriyachadkun C."/>
        </authorList>
    </citation>
    <scope>NUCLEOTIDE SEQUENCE [LARGE SCALE GENOMIC DNA]</scope>
    <source>
        <strain evidence="3 4">A-T 5661</strain>
    </source>
</reference>